<name>A0A428Z4T2_KIBAR</name>
<dbReference type="AlphaFoldDB" id="A0A428Z4T2"/>
<dbReference type="Proteomes" id="UP000287547">
    <property type="component" value="Unassembled WGS sequence"/>
</dbReference>
<dbReference type="SUPFAM" id="SSF69118">
    <property type="entry name" value="AhpD-like"/>
    <property type="match status" value="1"/>
</dbReference>
<dbReference type="EMBL" id="QHKI01000025">
    <property type="protein sequence ID" value="RSM81647.1"/>
    <property type="molecule type" value="Genomic_DNA"/>
</dbReference>
<protein>
    <submittedName>
        <fullName evidence="1">Carboxymuconolactone decarboxylase family protein</fullName>
    </submittedName>
</protein>
<accession>A0A428Z4T2</accession>
<sequence length="145" mass="16193">MSPRMTNPSVAIPEALPPLLELTKVLGQVGVPTRTMDLIRLRVSQINGRIYVLPTDLAEHDERLPKVATWRDESCFTDAERAALALAEDASRLNDRKDPVPDEVWAQAAKHYTEQELGALVIQIGLVNLWNCVNVATNQDPADWR</sequence>
<dbReference type="PANTHER" id="PTHR34846:SF7">
    <property type="entry name" value="BLL7811 PROTEIN"/>
    <property type="match status" value="1"/>
</dbReference>
<dbReference type="Gene3D" id="1.20.1290.10">
    <property type="entry name" value="AhpD-like"/>
    <property type="match status" value="1"/>
</dbReference>
<organism evidence="1 2">
    <name type="scientific">Kibdelosporangium aridum</name>
    <dbReference type="NCBI Taxonomy" id="2030"/>
    <lineage>
        <taxon>Bacteria</taxon>
        <taxon>Bacillati</taxon>
        <taxon>Actinomycetota</taxon>
        <taxon>Actinomycetes</taxon>
        <taxon>Pseudonocardiales</taxon>
        <taxon>Pseudonocardiaceae</taxon>
        <taxon>Kibdelosporangium</taxon>
    </lineage>
</organism>
<dbReference type="OrthoDB" id="4543687at2"/>
<comment type="caution">
    <text evidence="1">The sequence shown here is derived from an EMBL/GenBank/DDBJ whole genome shotgun (WGS) entry which is preliminary data.</text>
</comment>
<evidence type="ECO:0000313" key="1">
    <source>
        <dbReference type="EMBL" id="RSM81647.1"/>
    </source>
</evidence>
<evidence type="ECO:0000313" key="2">
    <source>
        <dbReference type="Proteomes" id="UP000287547"/>
    </source>
</evidence>
<dbReference type="PANTHER" id="PTHR34846">
    <property type="entry name" value="4-CARBOXYMUCONOLACTONE DECARBOXYLASE FAMILY PROTEIN (AFU_ORTHOLOGUE AFUA_6G11590)"/>
    <property type="match status" value="1"/>
</dbReference>
<reference evidence="1 2" key="1">
    <citation type="submission" date="2018-05" db="EMBL/GenBank/DDBJ databases">
        <title>Evolution of GPA BGCs.</title>
        <authorList>
            <person name="Waglechner N."/>
            <person name="Wright G.D."/>
        </authorList>
    </citation>
    <scope>NUCLEOTIDE SEQUENCE [LARGE SCALE GENOMIC DNA]</scope>
    <source>
        <strain evidence="1 2">A82846</strain>
    </source>
</reference>
<proteinExistence type="predicted"/>
<dbReference type="InterPro" id="IPR029032">
    <property type="entry name" value="AhpD-like"/>
</dbReference>
<dbReference type="RefSeq" id="WP_037268042.1">
    <property type="nucleotide sequence ID" value="NZ_QHKI01000025.1"/>
</dbReference>
<gene>
    <name evidence="1" type="ORF">DMH04_27645</name>
</gene>